<name>A0A9P9DNU4_9PLEO</name>
<evidence type="ECO:0000256" key="2">
    <source>
        <dbReference type="ARBA" id="ARBA00013014"/>
    </source>
</evidence>
<comment type="similarity">
    <text evidence="1">Belongs to the ketopantoate reductase family.</text>
</comment>
<evidence type="ECO:0000313" key="8">
    <source>
        <dbReference type="EMBL" id="KAH7122558.1"/>
    </source>
</evidence>
<evidence type="ECO:0000256" key="5">
    <source>
        <dbReference type="ARBA" id="ARBA00032024"/>
    </source>
</evidence>
<comment type="caution">
    <text evidence="8">The sequence shown here is derived from an EMBL/GenBank/DDBJ whole genome shotgun (WGS) entry which is preliminary data.</text>
</comment>
<dbReference type="GO" id="GO:0005739">
    <property type="term" value="C:mitochondrion"/>
    <property type="evidence" value="ECO:0007669"/>
    <property type="project" value="TreeGrafter"/>
</dbReference>
<dbReference type="Gene3D" id="1.10.1040.10">
    <property type="entry name" value="N-(1-d-carboxylethyl)-l-norvaline Dehydrogenase, domain 2"/>
    <property type="match status" value="1"/>
</dbReference>
<dbReference type="InterPro" id="IPR003710">
    <property type="entry name" value="ApbA"/>
</dbReference>
<protein>
    <recommendedName>
        <fullName evidence="2">2-dehydropantoate 2-reductase</fullName>
        <ecNumber evidence="2">1.1.1.169</ecNumber>
    </recommendedName>
    <alternativeName>
        <fullName evidence="5">Ketopantoate reductase</fullName>
    </alternativeName>
</protein>
<dbReference type="InterPro" id="IPR013332">
    <property type="entry name" value="KPR_N"/>
</dbReference>
<dbReference type="InterPro" id="IPR013752">
    <property type="entry name" value="KPA_reductase"/>
</dbReference>
<dbReference type="GO" id="GO:0050661">
    <property type="term" value="F:NADP binding"/>
    <property type="evidence" value="ECO:0007669"/>
    <property type="project" value="TreeGrafter"/>
</dbReference>
<keyword evidence="3" id="KW-0521">NADP</keyword>
<dbReference type="GO" id="GO:0015940">
    <property type="term" value="P:pantothenate biosynthetic process"/>
    <property type="evidence" value="ECO:0007669"/>
    <property type="project" value="InterPro"/>
</dbReference>
<evidence type="ECO:0000259" key="7">
    <source>
        <dbReference type="Pfam" id="PF08546"/>
    </source>
</evidence>
<dbReference type="GO" id="GO:0008677">
    <property type="term" value="F:2-dehydropantoate 2-reductase activity"/>
    <property type="evidence" value="ECO:0007669"/>
    <property type="project" value="UniProtKB-EC"/>
</dbReference>
<dbReference type="InterPro" id="IPR050838">
    <property type="entry name" value="Ketopantoate_reductase"/>
</dbReference>
<dbReference type="SUPFAM" id="SSF48179">
    <property type="entry name" value="6-phosphogluconate dehydrogenase C-terminal domain-like"/>
    <property type="match status" value="1"/>
</dbReference>
<dbReference type="OrthoDB" id="73846at2759"/>
<dbReference type="PANTHER" id="PTHR43765">
    <property type="entry name" value="2-DEHYDROPANTOATE 2-REDUCTASE-RELATED"/>
    <property type="match status" value="1"/>
</dbReference>
<dbReference type="InterPro" id="IPR008927">
    <property type="entry name" value="6-PGluconate_DH-like_C_sf"/>
</dbReference>
<evidence type="ECO:0000259" key="6">
    <source>
        <dbReference type="Pfam" id="PF02558"/>
    </source>
</evidence>
<proteinExistence type="inferred from homology"/>
<dbReference type="InterPro" id="IPR036291">
    <property type="entry name" value="NAD(P)-bd_dom_sf"/>
</dbReference>
<evidence type="ECO:0000256" key="3">
    <source>
        <dbReference type="ARBA" id="ARBA00022857"/>
    </source>
</evidence>
<dbReference type="NCBIfam" id="TIGR00745">
    <property type="entry name" value="apbA_panE"/>
    <property type="match status" value="1"/>
</dbReference>
<dbReference type="EC" id="1.1.1.169" evidence="2"/>
<gene>
    <name evidence="8" type="ORF">B0J11DRAFT_342472</name>
</gene>
<evidence type="ECO:0000256" key="4">
    <source>
        <dbReference type="ARBA" id="ARBA00023002"/>
    </source>
</evidence>
<keyword evidence="4" id="KW-0560">Oxidoreductase</keyword>
<accession>A0A9P9DNU4</accession>
<dbReference type="PANTHER" id="PTHR43765:SF2">
    <property type="entry name" value="2-DEHYDROPANTOATE 2-REDUCTASE"/>
    <property type="match status" value="1"/>
</dbReference>
<dbReference type="Gene3D" id="3.40.50.720">
    <property type="entry name" value="NAD(P)-binding Rossmann-like Domain"/>
    <property type="match status" value="1"/>
</dbReference>
<organism evidence="8 9">
    <name type="scientific">Dendryphion nanum</name>
    <dbReference type="NCBI Taxonomy" id="256645"/>
    <lineage>
        <taxon>Eukaryota</taxon>
        <taxon>Fungi</taxon>
        <taxon>Dikarya</taxon>
        <taxon>Ascomycota</taxon>
        <taxon>Pezizomycotina</taxon>
        <taxon>Dothideomycetes</taxon>
        <taxon>Pleosporomycetidae</taxon>
        <taxon>Pleosporales</taxon>
        <taxon>Torulaceae</taxon>
        <taxon>Dendryphion</taxon>
    </lineage>
</organism>
<reference evidence="8" key="1">
    <citation type="journal article" date="2021" name="Nat. Commun.">
        <title>Genetic determinants of endophytism in the Arabidopsis root mycobiome.</title>
        <authorList>
            <person name="Mesny F."/>
            <person name="Miyauchi S."/>
            <person name="Thiergart T."/>
            <person name="Pickel B."/>
            <person name="Atanasova L."/>
            <person name="Karlsson M."/>
            <person name="Huettel B."/>
            <person name="Barry K.W."/>
            <person name="Haridas S."/>
            <person name="Chen C."/>
            <person name="Bauer D."/>
            <person name="Andreopoulos W."/>
            <person name="Pangilinan J."/>
            <person name="LaButti K."/>
            <person name="Riley R."/>
            <person name="Lipzen A."/>
            <person name="Clum A."/>
            <person name="Drula E."/>
            <person name="Henrissat B."/>
            <person name="Kohler A."/>
            <person name="Grigoriev I.V."/>
            <person name="Martin F.M."/>
            <person name="Hacquard S."/>
        </authorList>
    </citation>
    <scope>NUCLEOTIDE SEQUENCE</scope>
    <source>
        <strain evidence="8">MPI-CAGE-CH-0243</strain>
    </source>
</reference>
<evidence type="ECO:0000313" key="9">
    <source>
        <dbReference type="Proteomes" id="UP000700596"/>
    </source>
</evidence>
<feature type="domain" description="Ketopantoate reductase C-terminal" evidence="7">
    <location>
        <begin position="205"/>
        <end position="338"/>
    </location>
</feature>
<dbReference type="EMBL" id="JAGMWT010000009">
    <property type="protein sequence ID" value="KAH7122558.1"/>
    <property type="molecule type" value="Genomic_DNA"/>
</dbReference>
<dbReference type="SUPFAM" id="SSF51735">
    <property type="entry name" value="NAD(P)-binding Rossmann-fold domains"/>
    <property type="match status" value="1"/>
</dbReference>
<sequence length="357" mass="39321">MPPPSPSVHILGIGNLGKLLAHSLRKNHPELPITLLYHRLGFDSAWRAAGQEIEIVRNGEHDKRRGFVLKYTDPVGEGVDDKIENLIVTTKAHQTVQALMPLKKSLHKHSTILFCLNGMGAIDDVTSKLFPEPRFRPSYYAGIVNHGVYSNSTFSSVHAGLASAVFGPVSSVPSSSAQQSSNTSFLAQKLVECPELAASLISEKDILQEQLKKLVINAVINPLTAILDCINGDLFIHNNTRLFMDGLIAELSSVTLAILKSTYKSPDQALQDMFSPENLKKIVYDVGAQTAKNISSMRQDWIAGRPTEIDYINGYIVRQGSVLDIETPINQLIVSRVQSRINLPQDEILNLSRSYLS</sequence>
<evidence type="ECO:0000256" key="1">
    <source>
        <dbReference type="ARBA" id="ARBA00007870"/>
    </source>
</evidence>
<feature type="domain" description="Ketopantoate reductase N-terminal" evidence="6">
    <location>
        <begin position="8"/>
        <end position="169"/>
    </location>
</feature>
<keyword evidence="9" id="KW-1185">Reference proteome</keyword>
<dbReference type="AlphaFoldDB" id="A0A9P9DNU4"/>
<dbReference type="Proteomes" id="UP000700596">
    <property type="component" value="Unassembled WGS sequence"/>
</dbReference>
<dbReference type="InterPro" id="IPR013328">
    <property type="entry name" value="6PGD_dom2"/>
</dbReference>
<dbReference type="Pfam" id="PF02558">
    <property type="entry name" value="ApbA"/>
    <property type="match status" value="1"/>
</dbReference>
<dbReference type="Pfam" id="PF08546">
    <property type="entry name" value="ApbA_C"/>
    <property type="match status" value="1"/>
</dbReference>